<evidence type="ECO:0000256" key="1">
    <source>
        <dbReference type="SAM" id="MobiDB-lite"/>
    </source>
</evidence>
<evidence type="ECO:0000313" key="3">
    <source>
        <dbReference type="Proteomes" id="UP000005824"/>
    </source>
</evidence>
<dbReference type="EMBL" id="ABVL01000002">
    <property type="protein sequence ID" value="EDY21507.1"/>
    <property type="molecule type" value="Genomic_DNA"/>
</dbReference>
<gene>
    <name evidence="2" type="ORF">CfE428DRAFT_0752</name>
</gene>
<feature type="region of interest" description="Disordered" evidence="1">
    <location>
        <begin position="34"/>
        <end position="62"/>
    </location>
</feature>
<accession>B4CVR5</accession>
<name>B4CVR5_9BACT</name>
<proteinExistence type="predicted"/>
<comment type="caution">
    <text evidence="2">The sequence shown here is derived from an EMBL/GenBank/DDBJ whole genome shotgun (WGS) entry which is preliminary data.</text>
</comment>
<dbReference type="STRING" id="497964.CfE428DRAFT_0752"/>
<keyword evidence="3" id="KW-1185">Reference proteome</keyword>
<dbReference type="RefSeq" id="WP_006978079.1">
    <property type="nucleotide sequence ID" value="NZ_ABVL01000002.1"/>
</dbReference>
<sequence length="62" mass="7172">MPNIDDKSGNKNGNRWRIVTLMLIEKAKERPKCKTPLYMRLGEDEDPAQPPARKRPQPEKKG</sequence>
<organism evidence="2 3">
    <name type="scientific">Chthoniobacter flavus Ellin428</name>
    <dbReference type="NCBI Taxonomy" id="497964"/>
    <lineage>
        <taxon>Bacteria</taxon>
        <taxon>Pseudomonadati</taxon>
        <taxon>Verrucomicrobiota</taxon>
        <taxon>Spartobacteria</taxon>
        <taxon>Chthoniobacterales</taxon>
        <taxon>Chthoniobacteraceae</taxon>
        <taxon>Chthoniobacter</taxon>
    </lineage>
</organism>
<evidence type="ECO:0000313" key="2">
    <source>
        <dbReference type="EMBL" id="EDY21507.1"/>
    </source>
</evidence>
<protein>
    <submittedName>
        <fullName evidence="2">Uncharacterized protein</fullName>
    </submittedName>
</protein>
<dbReference type="InParanoid" id="B4CVR5"/>
<reference evidence="2 3" key="1">
    <citation type="journal article" date="2011" name="J. Bacteriol.">
        <title>Genome sequence of Chthoniobacter flavus Ellin428, an aerobic heterotrophic soil bacterium.</title>
        <authorList>
            <person name="Kant R."/>
            <person name="van Passel M.W."/>
            <person name="Palva A."/>
            <person name="Lucas S."/>
            <person name="Lapidus A."/>
            <person name="Glavina Del Rio T."/>
            <person name="Dalin E."/>
            <person name="Tice H."/>
            <person name="Bruce D."/>
            <person name="Goodwin L."/>
            <person name="Pitluck S."/>
            <person name="Larimer F.W."/>
            <person name="Land M.L."/>
            <person name="Hauser L."/>
            <person name="Sangwan P."/>
            <person name="de Vos W.M."/>
            <person name="Janssen P.H."/>
            <person name="Smidt H."/>
        </authorList>
    </citation>
    <scope>NUCLEOTIDE SEQUENCE [LARGE SCALE GENOMIC DNA]</scope>
    <source>
        <strain evidence="2 3">Ellin428</strain>
    </source>
</reference>
<dbReference type="Proteomes" id="UP000005824">
    <property type="component" value="Unassembled WGS sequence"/>
</dbReference>
<dbReference type="AlphaFoldDB" id="B4CVR5"/>